<comment type="caution">
    <text evidence="6">The sequence shown here is derived from an EMBL/GenBank/DDBJ whole genome shotgun (WGS) entry which is preliminary data.</text>
</comment>
<feature type="transmembrane region" description="Helical" evidence="5">
    <location>
        <begin position="171"/>
        <end position="199"/>
    </location>
</feature>
<keyword evidence="7" id="KW-1185">Reference proteome</keyword>
<dbReference type="SUPFAM" id="SSF103473">
    <property type="entry name" value="MFS general substrate transporter"/>
    <property type="match status" value="1"/>
</dbReference>
<dbReference type="PANTHER" id="PTHR23502">
    <property type="entry name" value="MAJOR FACILITATOR SUPERFAMILY"/>
    <property type="match status" value="1"/>
</dbReference>
<evidence type="ECO:0000256" key="5">
    <source>
        <dbReference type="SAM" id="Phobius"/>
    </source>
</evidence>
<dbReference type="EMBL" id="MU007009">
    <property type="protein sequence ID" value="KAF2436712.1"/>
    <property type="molecule type" value="Genomic_DNA"/>
</dbReference>
<keyword evidence="4 5" id="KW-0472">Membrane</keyword>
<gene>
    <name evidence="6" type="ORF">EJ08DRAFT_666910</name>
</gene>
<feature type="transmembrane region" description="Helical" evidence="5">
    <location>
        <begin position="319"/>
        <end position="336"/>
    </location>
</feature>
<name>A0A9P4P3P0_9PEZI</name>
<proteinExistence type="predicted"/>
<keyword evidence="3 5" id="KW-1133">Transmembrane helix</keyword>
<reference evidence="6" key="1">
    <citation type="journal article" date="2020" name="Stud. Mycol.">
        <title>101 Dothideomycetes genomes: a test case for predicting lifestyles and emergence of pathogens.</title>
        <authorList>
            <person name="Haridas S."/>
            <person name="Albert R."/>
            <person name="Binder M."/>
            <person name="Bloem J."/>
            <person name="Labutti K."/>
            <person name="Salamov A."/>
            <person name="Andreopoulos B."/>
            <person name="Baker S."/>
            <person name="Barry K."/>
            <person name="Bills G."/>
            <person name="Bluhm B."/>
            <person name="Cannon C."/>
            <person name="Castanera R."/>
            <person name="Culley D."/>
            <person name="Daum C."/>
            <person name="Ezra D."/>
            <person name="Gonzalez J."/>
            <person name="Henrissat B."/>
            <person name="Kuo A."/>
            <person name="Liang C."/>
            <person name="Lipzen A."/>
            <person name="Lutzoni F."/>
            <person name="Magnuson J."/>
            <person name="Mondo S."/>
            <person name="Nolan M."/>
            <person name="Ohm R."/>
            <person name="Pangilinan J."/>
            <person name="Park H.-J."/>
            <person name="Ramirez L."/>
            <person name="Alfaro M."/>
            <person name="Sun H."/>
            <person name="Tritt A."/>
            <person name="Yoshinaga Y."/>
            <person name="Zwiers L.-H."/>
            <person name="Turgeon B."/>
            <person name="Goodwin S."/>
            <person name="Spatafora J."/>
            <person name="Crous P."/>
            <person name="Grigoriev I."/>
        </authorList>
    </citation>
    <scope>NUCLEOTIDE SEQUENCE</scope>
    <source>
        <strain evidence="6">CBS 130266</strain>
    </source>
</reference>
<evidence type="ECO:0000256" key="4">
    <source>
        <dbReference type="ARBA" id="ARBA00023136"/>
    </source>
</evidence>
<dbReference type="Proteomes" id="UP000800235">
    <property type="component" value="Unassembled WGS sequence"/>
</dbReference>
<dbReference type="AlphaFoldDB" id="A0A9P4P3P0"/>
<dbReference type="Gene3D" id="1.20.1250.20">
    <property type="entry name" value="MFS general substrate transporter like domains"/>
    <property type="match status" value="1"/>
</dbReference>
<feature type="transmembrane region" description="Helical" evidence="5">
    <location>
        <begin position="343"/>
        <end position="365"/>
    </location>
</feature>
<evidence type="ECO:0000313" key="6">
    <source>
        <dbReference type="EMBL" id="KAF2436712.1"/>
    </source>
</evidence>
<dbReference type="InterPro" id="IPR036259">
    <property type="entry name" value="MFS_trans_sf"/>
</dbReference>
<dbReference type="GO" id="GO:0015244">
    <property type="term" value="F:fluconazole transmembrane transporter activity"/>
    <property type="evidence" value="ECO:0007669"/>
    <property type="project" value="TreeGrafter"/>
</dbReference>
<evidence type="ECO:0000256" key="2">
    <source>
        <dbReference type="ARBA" id="ARBA00022692"/>
    </source>
</evidence>
<feature type="transmembrane region" description="Helical" evidence="5">
    <location>
        <begin position="74"/>
        <end position="96"/>
    </location>
</feature>
<organism evidence="6 7">
    <name type="scientific">Tothia fuscella</name>
    <dbReference type="NCBI Taxonomy" id="1048955"/>
    <lineage>
        <taxon>Eukaryota</taxon>
        <taxon>Fungi</taxon>
        <taxon>Dikarya</taxon>
        <taxon>Ascomycota</taxon>
        <taxon>Pezizomycotina</taxon>
        <taxon>Dothideomycetes</taxon>
        <taxon>Pleosporomycetidae</taxon>
        <taxon>Venturiales</taxon>
        <taxon>Cylindrosympodiaceae</taxon>
        <taxon>Tothia</taxon>
    </lineage>
</organism>
<feature type="transmembrane region" description="Helical" evidence="5">
    <location>
        <begin position="141"/>
        <end position="159"/>
    </location>
</feature>
<sequence>MTDLFRDTFAGQAIRLITRGHYLKYPEEQDTMFTQQILERSLSGIANLVSWTDPHDQANCCENPQNWSFFKKCFVTGLVCFLTFSIYIGSAIYTAGSQGVAEQFQVSATVATLGLTLFVLGYGIGPMFLFPFAEAPPIGRMPLYVITLAISLFFNFGSYMRMKNIGMLRAFRFLTGFFGMTSICLDVWETFAVFGPVMGPLIGGFAVENEDWTWTIWELIWLSGFCLVLLIFTLPETSAVTILYKRAYRLRLITGNVMLKSAAEIEAEDTSVRAIIIASLWPFPIVFSGIYHFDLGRNGLTFLGILIGAFFIMKPLPPAIVGSVCIVICMFWFGWTSRESIHWIVPVIGSSFFSMGAVLLFNSVLNYQGDSYPVYVGSVLAGNDLMRCAFGGAFPLFAPAMFHKLGVDWASIREKSRFAGHDI</sequence>
<protein>
    <submittedName>
        <fullName evidence="6">MFS general substrate transporter</fullName>
    </submittedName>
</protein>
<comment type="subcellular location">
    <subcellularLocation>
        <location evidence="1">Membrane</location>
        <topology evidence="1">Multi-pass membrane protein</topology>
    </subcellularLocation>
</comment>
<feature type="transmembrane region" description="Helical" evidence="5">
    <location>
        <begin position="219"/>
        <end position="244"/>
    </location>
</feature>
<feature type="transmembrane region" description="Helical" evidence="5">
    <location>
        <begin position="385"/>
        <end position="407"/>
    </location>
</feature>
<evidence type="ECO:0000313" key="7">
    <source>
        <dbReference type="Proteomes" id="UP000800235"/>
    </source>
</evidence>
<dbReference type="OrthoDB" id="3357846at2759"/>
<dbReference type="GO" id="GO:0005886">
    <property type="term" value="C:plasma membrane"/>
    <property type="evidence" value="ECO:0007669"/>
    <property type="project" value="TreeGrafter"/>
</dbReference>
<dbReference type="GO" id="GO:1990961">
    <property type="term" value="P:xenobiotic detoxification by transmembrane export across the plasma membrane"/>
    <property type="evidence" value="ECO:0007669"/>
    <property type="project" value="TreeGrafter"/>
</dbReference>
<evidence type="ECO:0000256" key="1">
    <source>
        <dbReference type="ARBA" id="ARBA00004141"/>
    </source>
</evidence>
<keyword evidence="2 5" id="KW-0812">Transmembrane</keyword>
<evidence type="ECO:0000256" key="3">
    <source>
        <dbReference type="ARBA" id="ARBA00022989"/>
    </source>
</evidence>
<accession>A0A9P4P3P0</accession>
<dbReference type="PANTHER" id="PTHR23502:SF23">
    <property type="entry name" value="FLUCONAZOLE RESISTANCE PROTEIN 1"/>
    <property type="match status" value="1"/>
</dbReference>
<feature type="transmembrane region" description="Helical" evidence="5">
    <location>
        <begin position="108"/>
        <end position="129"/>
    </location>
</feature>